<feature type="compositionally biased region" description="Basic and acidic residues" evidence="2">
    <location>
        <begin position="34"/>
        <end position="44"/>
    </location>
</feature>
<dbReference type="PANTHER" id="PTHR13056:SF0">
    <property type="entry name" value="VACUOLAR FUSION PROTEIN CCZ1 HOMOLOG-RELATED"/>
    <property type="match status" value="1"/>
</dbReference>
<dbReference type="GO" id="GO:0016192">
    <property type="term" value="P:vesicle-mediated transport"/>
    <property type="evidence" value="ECO:0007669"/>
    <property type="project" value="InterPro"/>
</dbReference>
<dbReference type="HOGENOM" id="CLU_440048_0_0_1"/>
<protein>
    <submittedName>
        <fullName evidence="4">Unplaced genomic scaffold supercont1.17, whole genome shotgun sequence</fullName>
    </submittedName>
</protein>
<accession>A0A0D0VCP9</accession>
<feature type="region of interest" description="Disordered" evidence="2">
    <location>
        <begin position="319"/>
        <end position="354"/>
    </location>
</feature>
<dbReference type="InterPro" id="IPR013176">
    <property type="entry name" value="Ccz1"/>
</dbReference>
<feature type="domain" description="CCZ1/INTU/HSP4 first Longin" evidence="3">
    <location>
        <begin position="45"/>
        <end position="159"/>
    </location>
</feature>
<dbReference type="AlphaFoldDB" id="A0A0D0VCP9"/>
<dbReference type="GO" id="GO:0035658">
    <property type="term" value="C:Mon1-Ccz1 complex"/>
    <property type="evidence" value="ECO:0007669"/>
    <property type="project" value="InterPro"/>
</dbReference>
<reference evidence="4" key="1">
    <citation type="submission" date="2015-01" db="EMBL/GenBank/DDBJ databases">
        <title>The Genome Sequence of Cryptococcus gattii CA1280.</title>
        <authorList>
            <consortium name="The Broad Institute Genomics Platform"/>
            <person name="Cuomo C."/>
            <person name="Litvintseva A."/>
            <person name="Chen Y."/>
            <person name="Heitman J."/>
            <person name="Sun S."/>
            <person name="Springer D."/>
            <person name="Dromer F."/>
            <person name="Young S."/>
            <person name="Zeng Q."/>
            <person name="Gargeya S."/>
            <person name="Abouelleil A."/>
            <person name="Alvarado L."/>
            <person name="Chapman S.B."/>
            <person name="Gainer-Dewar J."/>
            <person name="Goldberg J."/>
            <person name="Griggs A."/>
            <person name="Gujja S."/>
            <person name="Hansen M."/>
            <person name="Howarth C."/>
            <person name="Imamovic A."/>
            <person name="Larimer J."/>
            <person name="Murphy C."/>
            <person name="Naylor J."/>
            <person name="Pearson M."/>
            <person name="Priest M."/>
            <person name="Roberts A."/>
            <person name="Saif S."/>
            <person name="Shea T."/>
            <person name="Sykes S."/>
            <person name="Wortman J."/>
            <person name="Nusbaum C."/>
            <person name="Birren B."/>
        </authorList>
    </citation>
    <scope>NUCLEOTIDE SEQUENCE [LARGE SCALE GENOMIC DNA]</scope>
    <source>
        <strain evidence="4">CA1280</strain>
    </source>
</reference>
<organism evidence="4">
    <name type="scientific">Cryptococcus bacillisporus CA1280</name>
    <dbReference type="NCBI Taxonomy" id="1296109"/>
    <lineage>
        <taxon>Eukaryota</taxon>
        <taxon>Fungi</taxon>
        <taxon>Dikarya</taxon>
        <taxon>Basidiomycota</taxon>
        <taxon>Agaricomycotina</taxon>
        <taxon>Tremellomycetes</taxon>
        <taxon>Tremellales</taxon>
        <taxon>Cryptococcaceae</taxon>
        <taxon>Cryptococcus</taxon>
        <taxon>Cryptococcus gattii species complex</taxon>
    </lineage>
</organism>
<dbReference type="EMBL" id="KN847989">
    <property type="protein sequence ID" value="KIR45306.1"/>
    <property type="molecule type" value="Genomic_DNA"/>
</dbReference>
<comment type="similarity">
    <text evidence="1">Belongs to the CCZ1 family.</text>
</comment>
<feature type="region of interest" description="Disordered" evidence="2">
    <location>
        <begin position="24"/>
        <end position="49"/>
    </location>
</feature>
<evidence type="ECO:0000256" key="1">
    <source>
        <dbReference type="ARBA" id="ARBA00005352"/>
    </source>
</evidence>
<evidence type="ECO:0000256" key="2">
    <source>
        <dbReference type="SAM" id="MobiDB-lite"/>
    </source>
</evidence>
<evidence type="ECO:0000313" key="4">
    <source>
        <dbReference type="EMBL" id="KIR45306.1"/>
    </source>
</evidence>
<evidence type="ECO:0000259" key="3">
    <source>
        <dbReference type="Pfam" id="PF19031"/>
    </source>
</evidence>
<feature type="compositionally biased region" description="Polar residues" evidence="2">
    <location>
        <begin position="321"/>
        <end position="335"/>
    </location>
</feature>
<dbReference type="OrthoDB" id="240546at2759"/>
<dbReference type="Pfam" id="PF19031">
    <property type="entry name" value="Intu_longin_1"/>
    <property type="match status" value="1"/>
</dbReference>
<gene>
    <name evidence="4" type="ORF">I312_05345</name>
</gene>
<proteinExistence type="inferred from homology"/>
<name>A0A0D0VCP9_CRYGA</name>
<sequence>MPPRLSPSGPSTIEPANLSHFAIFNPNLDTPAPVRKEGEDRNKDDEDDQKEAAQILFYTSREAGGISRDKMLRQVGLAKGLMGFADMLANDDTKFWAIHSHKSRLIVYTPESGFYIYSCITLAHNTYTKDPAPSSQGISDLMLVSALGRGYEDFRFLHGPLSSHTPLTSAGSSLIDKYFTRFAFNFESACLSFPSLSQWIGGFPPPSNNTIDQLLQFFKGSNGTNSDIYVVDKDGPLAIRSESTPDPALLRYLVHLVQASLPQPVPPINVTAATKQERSRPLGLSLLGLGTMKKKKDEARKASWATLGGWAPDLRLIGVSNPGSAKQEASTTSERVNIEDDKKPSNGSGSTAEKKDSWAFGWGAIGDAVESVGTVFGLGGAQPVKAPAATSGAVHGASEAVVSSTLEDNVVPRHPSDASIHKEDDGVEAKRILSEVGIPEIQSSSHTIDSNNSKDQVATAAPNICLSSPNLDEHATSQVTTNENVQPSNVSIPELEDAAEPDVEIDWDNRAAWIVCADGVLERRKICWIIRDSILIAIILPGESTPPFPLPSAKSILSLVADITQVTSATDTTASDRKQDEKQDEGAWIYKFGGDSIASTGKMGVVEEQALIDLRGILKSTPSVSEVFAKTSSSHFVLAKQKIEKELYAVCETKEASLTDAEHSLRTLLRSHPEIKM</sequence>
<dbReference type="InterPro" id="IPR043987">
    <property type="entry name" value="CCZ1/INTU/HSP4_longin_1"/>
</dbReference>
<dbReference type="PANTHER" id="PTHR13056">
    <property type="entry name" value="VACUOLAR FUSION PROTEIN CCZ1 HOMOLOG-RELATED"/>
    <property type="match status" value="1"/>
</dbReference>